<feature type="transmembrane region" description="Helical" evidence="7">
    <location>
        <begin position="116"/>
        <end position="137"/>
    </location>
</feature>
<feature type="compositionally biased region" description="Low complexity" evidence="6">
    <location>
        <begin position="391"/>
        <end position="405"/>
    </location>
</feature>
<feature type="region of interest" description="Disordered" evidence="6">
    <location>
        <begin position="583"/>
        <end position="637"/>
    </location>
</feature>
<comment type="subcellular location">
    <subcellularLocation>
        <location evidence="1">Membrane</location>
        <topology evidence="1">Multi-pass membrane protein</topology>
    </subcellularLocation>
</comment>
<feature type="compositionally biased region" description="Low complexity" evidence="6">
    <location>
        <begin position="337"/>
        <end position="358"/>
    </location>
</feature>
<accession>A0ABR3V936</accession>
<dbReference type="InterPro" id="IPR049326">
    <property type="entry name" value="Rhodopsin_dom_fungi"/>
</dbReference>
<proteinExistence type="inferred from homology"/>
<dbReference type="PANTHER" id="PTHR33048">
    <property type="entry name" value="PTH11-LIKE INTEGRAL MEMBRANE PROTEIN (AFU_ORTHOLOGUE AFUA_5G11245)"/>
    <property type="match status" value="1"/>
</dbReference>
<feature type="transmembrane region" description="Helical" evidence="7">
    <location>
        <begin position="87"/>
        <end position="104"/>
    </location>
</feature>
<feature type="compositionally biased region" description="Basic residues" evidence="6">
    <location>
        <begin position="278"/>
        <end position="294"/>
    </location>
</feature>
<evidence type="ECO:0000256" key="4">
    <source>
        <dbReference type="ARBA" id="ARBA00023136"/>
    </source>
</evidence>
<sequence length="637" mass="68339">MAEPASADLSRGPVLLSFSLATASFALATTFVRLYSRRRLHGGFGSDDYTSGAATTAAFLGTIFGVLEGGTSDPARALQFHIIGQPWYLVSSTLSKVSICLYFASLLRRARHWRTLLAYLILIMAVVNLAYGLAFYLQCRPLEKVWNPLVAGDCMDPAVQADLSYAQGAFSVFSWVFLALFPTLILRDLSRGGRPSWPFYATSALSFACGIFVIVRTAQASQTTGTNIYTIHFFYASLMANLEQNIALITSNLLTFGALFSAATRTGSSSSNPGTNRSRSRGRGHRRNRTRSRARPRDPYSSATSSTTLSSTSSISKGKAPRRPSNRSTTPRPPKPASSGSGSNWSGAPPSRTDSTRSITRRPSERSRSQAGSRAGLHRGDSRKIKRKEVGSGSTNTNGNNQGSSVVEDNNAGWDRDLERGAGGWSGKPDEEAGRESEGQTRYPYPSNQRRGPSRLGKGVDDYESDESDSSSDGESSDSDSERDENTRPPTSRSASRRDRRDGESNSNDDNTSNPSSSDDDDESDYSDDEDDDDDSDYESDRGSDISLEAWPRGIIKTVSVEVIEEVNEEYVAAMAAAEAAAKAGGTDSNGNPFVTIPPPVKLNGAPPIPPPPRGHARGLSGRSTTSVTGPGGSSSS</sequence>
<evidence type="ECO:0000313" key="10">
    <source>
        <dbReference type="Proteomes" id="UP001583172"/>
    </source>
</evidence>
<feature type="transmembrane region" description="Helical" evidence="7">
    <location>
        <begin position="165"/>
        <end position="185"/>
    </location>
</feature>
<feature type="domain" description="Rhodopsin" evidence="8">
    <location>
        <begin position="32"/>
        <end position="260"/>
    </location>
</feature>
<evidence type="ECO:0000256" key="2">
    <source>
        <dbReference type="ARBA" id="ARBA00022692"/>
    </source>
</evidence>
<keyword evidence="2 7" id="KW-0812">Transmembrane</keyword>
<feature type="compositionally biased region" description="Low complexity" evidence="6">
    <location>
        <begin position="264"/>
        <end position="277"/>
    </location>
</feature>
<keyword evidence="4 7" id="KW-0472">Membrane</keyword>
<evidence type="ECO:0000256" key="1">
    <source>
        <dbReference type="ARBA" id="ARBA00004141"/>
    </source>
</evidence>
<feature type="compositionally biased region" description="Low complexity" evidence="6">
    <location>
        <begin position="505"/>
        <end position="517"/>
    </location>
</feature>
<comment type="caution">
    <text evidence="9">The sequence shown here is derived from an EMBL/GenBank/DDBJ whole genome shotgun (WGS) entry which is preliminary data.</text>
</comment>
<comment type="similarity">
    <text evidence="5">Belongs to the SAT4 family.</text>
</comment>
<evidence type="ECO:0000256" key="3">
    <source>
        <dbReference type="ARBA" id="ARBA00022989"/>
    </source>
</evidence>
<evidence type="ECO:0000256" key="7">
    <source>
        <dbReference type="SAM" id="Phobius"/>
    </source>
</evidence>
<dbReference type="EMBL" id="JAZGSY010000224">
    <property type="protein sequence ID" value="KAL1838288.1"/>
    <property type="molecule type" value="Genomic_DNA"/>
</dbReference>
<dbReference type="Pfam" id="PF20684">
    <property type="entry name" value="Fung_rhodopsin"/>
    <property type="match status" value="1"/>
</dbReference>
<protein>
    <recommendedName>
        <fullName evidence="8">Rhodopsin domain-containing protein</fullName>
    </recommendedName>
</protein>
<evidence type="ECO:0000256" key="6">
    <source>
        <dbReference type="SAM" id="MobiDB-lite"/>
    </source>
</evidence>
<dbReference type="InterPro" id="IPR052337">
    <property type="entry name" value="SAT4-like"/>
</dbReference>
<feature type="region of interest" description="Disordered" evidence="6">
    <location>
        <begin position="264"/>
        <end position="553"/>
    </location>
</feature>
<keyword evidence="10" id="KW-1185">Reference proteome</keyword>
<feature type="transmembrane region" description="Helical" evidence="7">
    <location>
        <begin position="48"/>
        <end position="67"/>
    </location>
</feature>
<feature type="compositionally biased region" description="Basic and acidic residues" evidence="6">
    <location>
        <begin position="428"/>
        <end position="439"/>
    </location>
</feature>
<gene>
    <name evidence="9" type="ORF">VTJ49DRAFT_2828</name>
</gene>
<feature type="compositionally biased region" description="Acidic residues" evidence="6">
    <location>
        <begin position="462"/>
        <end position="483"/>
    </location>
</feature>
<evidence type="ECO:0000259" key="8">
    <source>
        <dbReference type="Pfam" id="PF20684"/>
    </source>
</evidence>
<feature type="compositionally biased region" description="Pro residues" evidence="6">
    <location>
        <begin position="596"/>
        <end position="614"/>
    </location>
</feature>
<keyword evidence="3 7" id="KW-1133">Transmembrane helix</keyword>
<feature type="compositionally biased region" description="Acidic residues" evidence="6">
    <location>
        <begin position="518"/>
        <end position="538"/>
    </location>
</feature>
<organism evidence="9 10">
    <name type="scientific">Humicola insolens</name>
    <name type="common">Soft-rot fungus</name>
    <dbReference type="NCBI Taxonomy" id="85995"/>
    <lineage>
        <taxon>Eukaryota</taxon>
        <taxon>Fungi</taxon>
        <taxon>Dikarya</taxon>
        <taxon>Ascomycota</taxon>
        <taxon>Pezizomycotina</taxon>
        <taxon>Sordariomycetes</taxon>
        <taxon>Sordariomycetidae</taxon>
        <taxon>Sordariales</taxon>
        <taxon>Chaetomiaceae</taxon>
        <taxon>Mycothermus</taxon>
    </lineage>
</organism>
<feature type="transmembrane region" description="Helical" evidence="7">
    <location>
        <begin position="197"/>
        <end position="215"/>
    </location>
</feature>
<evidence type="ECO:0000256" key="5">
    <source>
        <dbReference type="ARBA" id="ARBA00038359"/>
    </source>
</evidence>
<feature type="transmembrane region" description="Helical" evidence="7">
    <location>
        <begin position="14"/>
        <end position="36"/>
    </location>
</feature>
<feature type="compositionally biased region" description="Low complexity" evidence="6">
    <location>
        <begin position="301"/>
        <end position="316"/>
    </location>
</feature>
<reference evidence="9 10" key="1">
    <citation type="journal article" date="2024" name="Commun. Biol.">
        <title>Comparative genomic analysis of thermophilic fungi reveals convergent evolutionary adaptations and gene losses.</title>
        <authorList>
            <person name="Steindorff A.S."/>
            <person name="Aguilar-Pontes M.V."/>
            <person name="Robinson A.J."/>
            <person name="Andreopoulos B."/>
            <person name="LaButti K."/>
            <person name="Kuo A."/>
            <person name="Mondo S."/>
            <person name="Riley R."/>
            <person name="Otillar R."/>
            <person name="Haridas S."/>
            <person name="Lipzen A."/>
            <person name="Grimwood J."/>
            <person name="Schmutz J."/>
            <person name="Clum A."/>
            <person name="Reid I.D."/>
            <person name="Moisan M.C."/>
            <person name="Butler G."/>
            <person name="Nguyen T.T.M."/>
            <person name="Dewar K."/>
            <person name="Conant G."/>
            <person name="Drula E."/>
            <person name="Henrissat B."/>
            <person name="Hansel C."/>
            <person name="Singer S."/>
            <person name="Hutchinson M.I."/>
            <person name="de Vries R.P."/>
            <person name="Natvig D.O."/>
            <person name="Powell A.J."/>
            <person name="Tsang A."/>
            <person name="Grigoriev I.V."/>
        </authorList>
    </citation>
    <scope>NUCLEOTIDE SEQUENCE [LARGE SCALE GENOMIC DNA]</scope>
    <source>
        <strain evidence="9 10">CBS 620.91</strain>
    </source>
</reference>
<dbReference type="PANTHER" id="PTHR33048:SF146">
    <property type="entry name" value="INTEGRAL MEMBRANE PROTEIN"/>
    <property type="match status" value="1"/>
</dbReference>
<evidence type="ECO:0000313" key="9">
    <source>
        <dbReference type="EMBL" id="KAL1838288.1"/>
    </source>
</evidence>
<name>A0ABR3V936_HUMIN</name>
<dbReference type="Proteomes" id="UP001583172">
    <property type="component" value="Unassembled WGS sequence"/>
</dbReference>